<evidence type="ECO:0000256" key="4">
    <source>
        <dbReference type="ARBA" id="ARBA00022692"/>
    </source>
</evidence>
<keyword evidence="4 10" id="KW-0812">Transmembrane</keyword>
<comment type="pathway">
    <text evidence="10">Lipid metabolism; phospholipid metabolism.</text>
</comment>
<keyword evidence="2 10" id="KW-0444">Lipid biosynthesis</keyword>
<keyword evidence="6 10" id="KW-0443">Lipid metabolism</keyword>
<evidence type="ECO:0000256" key="8">
    <source>
        <dbReference type="ARBA" id="ARBA00023209"/>
    </source>
</evidence>
<keyword evidence="3 10" id="KW-0808">Transferase</keyword>
<comment type="subunit">
    <text evidence="10">Probably interacts with PlsX.</text>
</comment>
<dbReference type="NCBIfam" id="TIGR00023">
    <property type="entry name" value="glycerol-3-phosphate 1-O-acyltransferase PlsY"/>
    <property type="match status" value="1"/>
</dbReference>
<dbReference type="EC" id="2.3.1.275" evidence="10"/>
<dbReference type="PANTHER" id="PTHR30309">
    <property type="entry name" value="INNER MEMBRANE PROTEIN YGIH"/>
    <property type="match status" value="1"/>
</dbReference>
<evidence type="ECO:0000313" key="11">
    <source>
        <dbReference type="EMBL" id="EES51531.1"/>
    </source>
</evidence>
<keyword evidence="1 10" id="KW-1003">Cell membrane</keyword>
<dbReference type="GO" id="GO:0005886">
    <property type="term" value="C:plasma membrane"/>
    <property type="evidence" value="ECO:0007669"/>
    <property type="project" value="UniProtKB-SubCell"/>
</dbReference>
<keyword evidence="7 10" id="KW-0472">Membrane</keyword>
<dbReference type="GO" id="GO:0008654">
    <property type="term" value="P:phospholipid biosynthetic process"/>
    <property type="evidence" value="ECO:0007669"/>
    <property type="project" value="UniProtKB-UniRule"/>
</dbReference>
<dbReference type="Pfam" id="PF02660">
    <property type="entry name" value="G3P_acyltransf"/>
    <property type="match status" value="1"/>
</dbReference>
<dbReference type="UniPathway" id="UPA00085"/>
<feature type="transmembrane region" description="Helical" evidence="10">
    <location>
        <begin position="113"/>
        <end position="136"/>
    </location>
</feature>
<evidence type="ECO:0000256" key="10">
    <source>
        <dbReference type="HAMAP-Rule" id="MF_01043"/>
    </source>
</evidence>
<evidence type="ECO:0000256" key="9">
    <source>
        <dbReference type="ARBA" id="ARBA00023264"/>
    </source>
</evidence>
<evidence type="ECO:0000256" key="1">
    <source>
        <dbReference type="ARBA" id="ARBA00022475"/>
    </source>
</evidence>
<evidence type="ECO:0000256" key="3">
    <source>
        <dbReference type="ARBA" id="ARBA00022679"/>
    </source>
</evidence>
<keyword evidence="8 10" id="KW-0594">Phospholipid biosynthesis</keyword>
<evidence type="ECO:0000313" key="12">
    <source>
        <dbReference type="Proteomes" id="UP000009374"/>
    </source>
</evidence>
<comment type="catalytic activity">
    <reaction evidence="10">
        <text>an acyl phosphate + sn-glycerol 3-phosphate = a 1-acyl-sn-glycero-3-phosphate + phosphate</text>
        <dbReference type="Rhea" id="RHEA:34075"/>
        <dbReference type="ChEBI" id="CHEBI:43474"/>
        <dbReference type="ChEBI" id="CHEBI:57597"/>
        <dbReference type="ChEBI" id="CHEBI:57970"/>
        <dbReference type="ChEBI" id="CHEBI:59918"/>
        <dbReference type="EC" id="2.3.1.275"/>
    </reaction>
</comment>
<comment type="subcellular location">
    <subcellularLocation>
        <location evidence="10">Cell membrane</location>
        <topology evidence="10">Multi-pass membrane protein</topology>
    </subcellularLocation>
</comment>
<name>C6I0T1_9BACT</name>
<evidence type="ECO:0000256" key="5">
    <source>
        <dbReference type="ARBA" id="ARBA00022989"/>
    </source>
</evidence>
<evidence type="ECO:0000256" key="6">
    <source>
        <dbReference type="ARBA" id="ARBA00023098"/>
    </source>
</evidence>
<dbReference type="HAMAP" id="MF_01043">
    <property type="entry name" value="PlsY"/>
    <property type="match status" value="1"/>
</dbReference>
<keyword evidence="5 10" id="KW-1133">Transmembrane helix</keyword>
<protein>
    <recommendedName>
        <fullName evidence="10">Glycerol-3-phosphate acyltransferase</fullName>
    </recommendedName>
    <alternativeName>
        <fullName evidence="10">Acyl-PO4 G3P acyltransferase</fullName>
    </alternativeName>
    <alternativeName>
        <fullName evidence="10">Acyl-phosphate--glycerol-3-phosphate acyltransferase</fullName>
    </alternativeName>
    <alternativeName>
        <fullName evidence="10">G3P acyltransferase</fullName>
        <shortName evidence="10">GPAT</shortName>
        <ecNumber evidence="10">2.3.1.275</ecNumber>
    </alternativeName>
    <alternativeName>
        <fullName evidence="10">Lysophosphatidic acid synthase</fullName>
        <shortName evidence="10">LPA synthase</shortName>
    </alternativeName>
</protein>
<proteinExistence type="inferred from homology"/>
<dbReference type="GO" id="GO:0043772">
    <property type="term" value="F:acyl-phosphate glycerol-3-phosphate acyltransferase activity"/>
    <property type="evidence" value="ECO:0007669"/>
    <property type="project" value="UniProtKB-UniRule"/>
</dbReference>
<gene>
    <name evidence="10" type="primary">plsY</name>
    <name evidence="11" type="ORF">UBAL3_95950030</name>
</gene>
<keyword evidence="9 10" id="KW-1208">Phospholipid metabolism</keyword>
<dbReference type="SMART" id="SM01207">
    <property type="entry name" value="G3P_acyltransf"/>
    <property type="match status" value="1"/>
</dbReference>
<keyword evidence="12" id="KW-1185">Reference proteome</keyword>
<feature type="transmembrane region" description="Helical" evidence="10">
    <location>
        <begin position="169"/>
        <end position="187"/>
    </location>
</feature>
<evidence type="ECO:0000256" key="7">
    <source>
        <dbReference type="ARBA" id="ARBA00023136"/>
    </source>
</evidence>
<reference evidence="11 12" key="1">
    <citation type="journal article" date="2009" name="Appl. Environ. Microbiol.">
        <title>Community genomic and proteomic analyses of chemoautotrophic iron-oxidizing "Leptospirillum rubarum" (Group II) and "Leptospirillum ferrodiazotrophum" (Group III) bacteria in acid mine drainage biofilms.</title>
        <authorList>
            <person name="Goltsman D.S."/>
            <person name="Denef V.J."/>
            <person name="Singer S.W."/>
            <person name="VerBerkmoes N.C."/>
            <person name="Lefsrud M."/>
            <person name="Mueller R.S."/>
            <person name="Dick G.J."/>
            <person name="Sun C.L."/>
            <person name="Wheeler K.E."/>
            <person name="Zemla A."/>
            <person name="Baker B.J."/>
            <person name="Hauser L."/>
            <person name="Land M."/>
            <person name="Shah M.B."/>
            <person name="Thelen M.P."/>
            <person name="Hettich R.L."/>
            <person name="Banfield J.F."/>
        </authorList>
    </citation>
    <scope>NUCLEOTIDE SEQUENCE [LARGE SCALE GENOMIC DNA]</scope>
</reference>
<dbReference type="PANTHER" id="PTHR30309:SF0">
    <property type="entry name" value="GLYCEROL-3-PHOSPHATE ACYLTRANSFERASE-RELATED"/>
    <property type="match status" value="1"/>
</dbReference>
<feature type="transmembrane region" description="Helical" evidence="10">
    <location>
        <begin position="82"/>
        <end position="101"/>
    </location>
</feature>
<organism evidence="11 12">
    <name type="scientific">Leptospirillum ferrodiazotrophum</name>
    <dbReference type="NCBI Taxonomy" id="412449"/>
    <lineage>
        <taxon>Bacteria</taxon>
        <taxon>Pseudomonadati</taxon>
        <taxon>Nitrospirota</taxon>
        <taxon>Nitrospiria</taxon>
        <taxon>Nitrospirales</taxon>
        <taxon>Nitrospiraceae</taxon>
        <taxon>Leptospirillum</taxon>
    </lineage>
</organism>
<accession>C6I0T1</accession>
<feature type="transmembrane region" description="Helical" evidence="10">
    <location>
        <begin position="6"/>
        <end position="25"/>
    </location>
</feature>
<comment type="function">
    <text evidence="10">Catalyzes the transfer of an acyl group from acyl-phosphate (acyl-PO(4)) to glycerol-3-phosphate (G3P) to form lysophosphatidic acid (LPA). This enzyme utilizes acyl-phosphate as fatty acyl donor, but not acyl-CoA or acyl-ACP.</text>
</comment>
<dbReference type="Proteomes" id="UP000009374">
    <property type="component" value="Unassembled WGS sequence"/>
</dbReference>
<sequence>MSLPALLAISYLLGSIPTGLILARIKGIDIRKSGSGNIGFTNVMRVAGKDRSGKLIGLLTLAGDMGKGALAIRLALHQGSEWAPALAGLSVFFGHIFSFWLRGKGGKGVATGLGISLGINPALGALVCLPWALIFALTRTSSLASLGSFALMPLTALLWQRLLPSPENALPKHTLLLFTLMTLLVFFRHKDNISRIRKGEESKM</sequence>
<dbReference type="AlphaFoldDB" id="C6I0T1"/>
<evidence type="ECO:0000256" key="2">
    <source>
        <dbReference type="ARBA" id="ARBA00022516"/>
    </source>
</evidence>
<dbReference type="EMBL" id="GG693888">
    <property type="protein sequence ID" value="EES51531.1"/>
    <property type="molecule type" value="Genomic_DNA"/>
</dbReference>
<comment type="similarity">
    <text evidence="10">Belongs to the PlsY family.</text>
</comment>
<dbReference type="InterPro" id="IPR003811">
    <property type="entry name" value="G3P_acylTferase_PlsY"/>
</dbReference>